<keyword evidence="1" id="KW-0812">Transmembrane</keyword>
<sequence length="136" mass="15309">MERLKIIVMILGISIIGGFSIELIKSNYSSSPKKNHPDYKGISISSEWDPMAICRTARSVIKDRLDNTKQKSIYHSKCEVIKLTAPLFGPYSRYEPYATKWSNNVAARVFITSSDGLKVMGISESGVPTSWFKEEQ</sequence>
<keyword evidence="1" id="KW-0472">Membrane</keyword>
<evidence type="ECO:0000313" key="3">
    <source>
        <dbReference type="Proteomes" id="UP000321419"/>
    </source>
</evidence>
<protein>
    <submittedName>
        <fullName evidence="2">Uncharacterized protein</fullName>
    </submittedName>
</protein>
<dbReference type="RefSeq" id="WP_089347526.1">
    <property type="nucleotide sequence ID" value="NZ_BJUM01000008.1"/>
</dbReference>
<keyword evidence="3" id="KW-1185">Reference proteome</keyword>
<name>A0A510XT70_9GAMM</name>
<keyword evidence="1" id="KW-1133">Transmembrane helix</keyword>
<dbReference type="OrthoDB" id="9852203at2"/>
<evidence type="ECO:0000256" key="1">
    <source>
        <dbReference type="SAM" id="Phobius"/>
    </source>
</evidence>
<dbReference type="AlphaFoldDB" id="A0A510XT70"/>
<comment type="caution">
    <text evidence="2">The sequence shown here is derived from an EMBL/GenBank/DDBJ whole genome shotgun (WGS) entry which is preliminary data.</text>
</comment>
<reference evidence="2 3" key="1">
    <citation type="submission" date="2019-07" db="EMBL/GenBank/DDBJ databases">
        <title>Whole genome shotgun sequence of Pseudoalteromonas espejiana NBRC 102222.</title>
        <authorList>
            <person name="Hosoyama A."/>
            <person name="Uohara A."/>
            <person name="Ohji S."/>
            <person name="Ichikawa N."/>
        </authorList>
    </citation>
    <scope>NUCLEOTIDE SEQUENCE [LARGE SCALE GENOMIC DNA]</scope>
    <source>
        <strain evidence="2 3">NBRC 102222</strain>
    </source>
</reference>
<gene>
    <name evidence="2" type="ORF">PES01_10810</name>
</gene>
<dbReference type="EMBL" id="BJUM01000008">
    <property type="protein sequence ID" value="GEK54236.1"/>
    <property type="molecule type" value="Genomic_DNA"/>
</dbReference>
<accession>A0A510XT70</accession>
<organism evidence="2 3">
    <name type="scientific">Pseudoalteromonas espejiana</name>
    <dbReference type="NCBI Taxonomy" id="28107"/>
    <lineage>
        <taxon>Bacteria</taxon>
        <taxon>Pseudomonadati</taxon>
        <taxon>Pseudomonadota</taxon>
        <taxon>Gammaproteobacteria</taxon>
        <taxon>Alteromonadales</taxon>
        <taxon>Pseudoalteromonadaceae</taxon>
        <taxon>Pseudoalteromonas</taxon>
    </lineage>
</organism>
<feature type="transmembrane region" description="Helical" evidence="1">
    <location>
        <begin position="6"/>
        <end position="24"/>
    </location>
</feature>
<evidence type="ECO:0000313" key="2">
    <source>
        <dbReference type="EMBL" id="GEK54236.1"/>
    </source>
</evidence>
<proteinExistence type="predicted"/>
<dbReference type="Proteomes" id="UP000321419">
    <property type="component" value="Unassembled WGS sequence"/>
</dbReference>